<keyword evidence="3" id="KW-1003">Cell membrane</keyword>
<proteinExistence type="inferred from homology"/>
<dbReference type="InterPro" id="IPR003591">
    <property type="entry name" value="Leu-rich_rpt_typical-subtyp"/>
</dbReference>
<dbReference type="SUPFAM" id="SSF52058">
    <property type="entry name" value="L domain-like"/>
    <property type="match status" value="1"/>
</dbReference>
<evidence type="ECO:0000259" key="12">
    <source>
        <dbReference type="Pfam" id="PF08263"/>
    </source>
</evidence>
<evidence type="ECO:0000256" key="1">
    <source>
        <dbReference type="ARBA" id="ARBA00004251"/>
    </source>
</evidence>
<dbReference type="SUPFAM" id="SSF52075">
    <property type="entry name" value="Outer arm dynein light chain 1"/>
    <property type="match status" value="1"/>
</dbReference>
<keyword evidence="6" id="KW-0732">Signal</keyword>
<protein>
    <recommendedName>
        <fullName evidence="12">Leucine-rich repeat-containing N-terminal plant-type domain-containing protein</fullName>
    </recommendedName>
</protein>
<evidence type="ECO:0000256" key="6">
    <source>
        <dbReference type="ARBA" id="ARBA00022729"/>
    </source>
</evidence>
<evidence type="ECO:0000256" key="5">
    <source>
        <dbReference type="ARBA" id="ARBA00022692"/>
    </source>
</evidence>
<evidence type="ECO:0000256" key="4">
    <source>
        <dbReference type="ARBA" id="ARBA00022614"/>
    </source>
</evidence>
<dbReference type="Pfam" id="PF13855">
    <property type="entry name" value="LRR_8"/>
    <property type="match status" value="1"/>
</dbReference>
<dbReference type="PANTHER" id="PTHR48063">
    <property type="entry name" value="LRR RECEPTOR-LIKE KINASE"/>
    <property type="match status" value="1"/>
</dbReference>
<gene>
    <name evidence="13" type="ORF">RND81_14G108300</name>
</gene>
<keyword evidence="9 11" id="KW-0472">Membrane</keyword>
<keyword evidence="5 11" id="KW-0812">Transmembrane</keyword>
<sequence>MSPQFLTKLYEKFDHHLVMLLFYVWLTYNTCNAIDVQCIDKERQALLEFKHGIRVDKCGLLSSWGRSNPDCCQWDGIRCDSHTGHVVMLHLPGFSSGYNTAFCLQGTVSVSLTELRRLRHLDLSFNDFRGQSIPKFIGTLSNLEYLNLANALFGGVVPAEIGNLTRLSSLNLNCLNDTSCSIRAENLGWISHLRFLRDINLGGIDLSLVPKWASIVVNNLPLLEVLRMDSCTLSIKPVESSHSYVNSSNRLRVVSLSGNRLNDTTIFRWLYNLTSFETSLVYLDLSSSQISGEIPSFIWKSTTISHLDLSENGFIGQISSEIKHMQNLSFLNLDYNHLSGNIPNEIWTIQTLSYLSVSLNRLQGFIPNTILNLKRLSVLDLSGNDFRLNKLTIHALGKLCRLQILRLDGNNLTHDCSQVIQSLFPCAHKTLVSLSLTNTQLWGSIPNNISEFLSLETLYVGDNQLNGTIDQGIGQLSRLKELDLSFNYLNGVVSDGHFSDLSNLSVLALSYNPSLVINVSSNWSPPFQLVQLGLTFTRVGPKFPKWLKTQKNITYVDISESGICDSVPTYFWTSMSSTIQYLNMSNNIIYGTFPNLPITFQVLAQIDMSSNNLSGTIPSFLGTSVTQINLNNNQLSQGLSRFLCPTTKMSLIYLDLSNNLFFETIPDCWTYFPQLTVLKLENNKISGNLSPSIGALSNLQALHLRNNSLNGKLPESWMNLTFLTVLDLAYNSVSGPIPRTFGHGFKNLNILSLRNNNFSRAIPSSLCQLSCLQIMDLSGNHISGTLPNCLNNLSAMANTSNFTQACANIYIRPNWLSDDIAWLMWKRKEHSFADSRGLFKGIDISNNKLQGRIPDNILSLVGIVFLNLSQNNLSGVIPSKIGQLTSIQFLDLSHNQLYGEIPTSLASINYLEILDLSMNNLSGKIPLGTQLQGFDASTYKGNPTLCGAPLPKCLGDEVTTPTQVINGDNVGHLEDNDNNEFMLGLYISVVLGIIVGFWGFFGTLVLKRSWRHAFFRVIDDTIDKVYVFVALKVARAWNGA</sequence>
<feature type="domain" description="Leucine-rich repeat-containing N-terminal plant-type" evidence="12">
    <location>
        <begin position="40"/>
        <end position="80"/>
    </location>
</feature>
<evidence type="ECO:0000256" key="3">
    <source>
        <dbReference type="ARBA" id="ARBA00022475"/>
    </source>
</evidence>
<dbReference type="InterPro" id="IPR046956">
    <property type="entry name" value="RLP23-like"/>
</dbReference>
<comment type="similarity">
    <text evidence="2">Belongs to the RLP family.</text>
</comment>
<dbReference type="AlphaFoldDB" id="A0AAW1GNU2"/>
<dbReference type="SMART" id="SM00369">
    <property type="entry name" value="LRR_TYP"/>
    <property type="match status" value="9"/>
</dbReference>
<keyword evidence="8 11" id="KW-1133">Transmembrane helix</keyword>
<dbReference type="EMBL" id="JBDFQZ010000014">
    <property type="protein sequence ID" value="KAK9665376.1"/>
    <property type="molecule type" value="Genomic_DNA"/>
</dbReference>
<keyword evidence="4" id="KW-0433">Leucine-rich repeat</keyword>
<dbReference type="PRINTS" id="PR00019">
    <property type="entry name" value="LEURICHRPT"/>
</dbReference>
<evidence type="ECO:0000256" key="7">
    <source>
        <dbReference type="ARBA" id="ARBA00022737"/>
    </source>
</evidence>
<keyword evidence="14" id="KW-1185">Reference proteome</keyword>
<comment type="caution">
    <text evidence="13">The sequence shown here is derived from an EMBL/GenBank/DDBJ whole genome shotgun (WGS) entry which is preliminary data.</text>
</comment>
<dbReference type="InterPro" id="IPR013210">
    <property type="entry name" value="LRR_N_plant-typ"/>
</dbReference>
<comment type="subcellular location">
    <subcellularLocation>
        <location evidence="1">Cell membrane</location>
        <topology evidence="1">Single-pass type I membrane protein</topology>
    </subcellularLocation>
</comment>
<feature type="transmembrane region" description="Helical" evidence="11">
    <location>
        <begin position="983"/>
        <end position="1006"/>
    </location>
</feature>
<keyword evidence="10" id="KW-0325">Glycoprotein</keyword>
<dbReference type="SUPFAM" id="SSF52047">
    <property type="entry name" value="RNI-like"/>
    <property type="match status" value="1"/>
</dbReference>
<dbReference type="InterPro" id="IPR032675">
    <property type="entry name" value="LRR_dom_sf"/>
</dbReference>
<dbReference type="Pfam" id="PF08263">
    <property type="entry name" value="LRRNT_2"/>
    <property type="match status" value="1"/>
</dbReference>
<dbReference type="FunFam" id="3.80.10.10:FF:000041">
    <property type="entry name" value="LRR receptor-like serine/threonine-protein kinase ERECTA"/>
    <property type="match status" value="1"/>
</dbReference>
<evidence type="ECO:0000313" key="13">
    <source>
        <dbReference type="EMBL" id="KAK9665376.1"/>
    </source>
</evidence>
<dbReference type="GO" id="GO:0005886">
    <property type="term" value="C:plasma membrane"/>
    <property type="evidence" value="ECO:0007669"/>
    <property type="project" value="UniProtKB-SubCell"/>
</dbReference>
<dbReference type="FunFam" id="3.80.10.10:FF:000095">
    <property type="entry name" value="LRR receptor-like serine/threonine-protein kinase GSO1"/>
    <property type="match status" value="1"/>
</dbReference>
<evidence type="ECO:0000313" key="14">
    <source>
        <dbReference type="Proteomes" id="UP001443914"/>
    </source>
</evidence>
<evidence type="ECO:0000256" key="2">
    <source>
        <dbReference type="ARBA" id="ARBA00009592"/>
    </source>
</evidence>
<evidence type="ECO:0000256" key="9">
    <source>
        <dbReference type="ARBA" id="ARBA00023136"/>
    </source>
</evidence>
<dbReference type="InterPro" id="IPR001611">
    <property type="entry name" value="Leu-rich_rpt"/>
</dbReference>
<evidence type="ECO:0000256" key="11">
    <source>
        <dbReference type="SAM" id="Phobius"/>
    </source>
</evidence>
<reference evidence="13" key="1">
    <citation type="submission" date="2024-03" db="EMBL/GenBank/DDBJ databases">
        <title>WGS assembly of Saponaria officinalis var. Norfolk2.</title>
        <authorList>
            <person name="Jenkins J."/>
            <person name="Shu S."/>
            <person name="Grimwood J."/>
            <person name="Barry K."/>
            <person name="Goodstein D."/>
            <person name="Schmutz J."/>
            <person name="Leebens-Mack J."/>
            <person name="Osbourn A."/>
        </authorList>
    </citation>
    <scope>NUCLEOTIDE SEQUENCE [LARGE SCALE GENOMIC DNA]</scope>
    <source>
        <strain evidence="13">JIC</strain>
    </source>
</reference>
<keyword evidence="7" id="KW-0677">Repeat</keyword>
<dbReference type="PANTHER" id="PTHR48063:SF101">
    <property type="entry name" value="LRR RECEPTOR-LIKE SERINE_THREONINE-PROTEIN KINASE FLS2"/>
    <property type="match status" value="1"/>
</dbReference>
<dbReference type="FunFam" id="3.80.10.10:FF:000111">
    <property type="entry name" value="LRR receptor-like serine/threonine-protein kinase ERECTA"/>
    <property type="match status" value="1"/>
</dbReference>
<evidence type="ECO:0000256" key="8">
    <source>
        <dbReference type="ARBA" id="ARBA00022989"/>
    </source>
</evidence>
<evidence type="ECO:0000256" key="10">
    <source>
        <dbReference type="ARBA" id="ARBA00023180"/>
    </source>
</evidence>
<accession>A0AAW1GNU2</accession>
<dbReference type="Pfam" id="PF00560">
    <property type="entry name" value="LRR_1"/>
    <property type="match status" value="13"/>
</dbReference>
<organism evidence="13 14">
    <name type="scientific">Saponaria officinalis</name>
    <name type="common">Common soapwort</name>
    <name type="synonym">Lychnis saponaria</name>
    <dbReference type="NCBI Taxonomy" id="3572"/>
    <lineage>
        <taxon>Eukaryota</taxon>
        <taxon>Viridiplantae</taxon>
        <taxon>Streptophyta</taxon>
        <taxon>Embryophyta</taxon>
        <taxon>Tracheophyta</taxon>
        <taxon>Spermatophyta</taxon>
        <taxon>Magnoliopsida</taxon>
        <taxon>eudicotyledons</taxon>
        <taxon>Gunneridae</taxon>
        <taxon>Pentapetalae</taxon>
        <taxon>Caryophyllales</taxon>
        <taxon>Caryophyllaceae</taxon>
        <taxon>Caryophylleae</taxon>
        <taxon>Saponaria</taxon>
    </lineage>
</organism>
<dbReference type="Gene3D" id="3.80.10.10">
    <property type="entry name" value="Ribonuclease Inhibitor"/>
    <property type="match status" value="4"/>
</dbReference>
<name>A0AAW1GNU2_SAPOF</name>
<dbReference type="Proteomes" id="UP001443914">
    <property type="component" value="Unassembled WGS sequence"/>
</dbReference>